<dbReference type="AlphaFoldDB" id="A0A8D7F8N3"/>
<accession>A0A8D7F8N3</accession>
<dbReference type="EMBL" id="HG996469">
    <property type="protein sequence ID" value="CAG1844469.1"/>
    <property type="molecule type" value="Genomic_DNA"/>
</dbReference>
<proteinExistence type="predicted"/>
<organism evidence="1">
    <name type="scientific">Musa acuminata subsp. malaccensis</name>
    <name type="common">Wild banana</name>
    <name type="synonym">Musa malaccensis</name>
    <dbReference type="NCBI Taxonomy" id="214687"/>
    <lineage>
        <taxon>Eukaryota</taxon>
        <taxon>Viridiplantae</taxon>
        <taxon>Streptophyta</taxon>
        <taxon>Embryophyta</taxon>
        <taxon>Tracheophyta</taxon>
        <taxon>Spermatophyta</taxon>
        <taxon>Magnoliopsida</taxon>
        <taxon>Liliopsida</taxon>
        <taxon>Zingiberales</taxon>
        <taxon>Musaceae</taxon>
        <taxon>Musa</taxon>
    </lineage>
</organism>
<name>A0A8D7F8N3_MUSAM</name>
<evidence type="ECO:0000313" key="1">
    <source>
        <dbReference type="EMBL" id="CAG1844469.1"/>
    </source>
</evidence>
<reference evidence="1" key="1">
    <citation type="submission" date="2021-03" db="EMBL/GenBank/DDBJ databases">
        <authorList>
            <consortium name="Genoscope - CEA"/>
            <person name="William W."/>
        </authorList>
    </citation>
    <scope>NUCLEOTIDE SEQUENCE</scope>
    <source>
        <strain evidence="1">Doubled-haploid Pahang</strain>
    </source>
</reference>
<protein>
    <submittedName>
        <fullName evidence="1">(wild Malaysian banana) hypothetical protein</fullName>
    </submittedName>
</protein>
<gene>
    <name evidence="1" type="ORF">GSMUA_142640.1</name>
</gene>
<sequence length="40" mass="4747">MDNWSLINQWMPPVVFRGRSLYISCPRLKHSIGNYNLILL</sequence>